<dbReference type="AlphaFoldDB" id="A0A9Q0D321"/>
<name>A0A9Q0D321_9TELE</name>
<evidence type="ECO:0000313" key="2">
    <source>
        <dbReference type="EMBL" id="KAJ3580582.1"/>
    </source>
</evidence>
<gene>
    <name evidence="2" type="ORF">NHX12_034353</name>
</gene>
<comment type="caution">
    <text evidence="2">The sequence shown here is derived from an EMBL/GenBank/DDBJ whole genome shotgun (WGS) entry which is preliminary data.</text>
</comment>
<dbReference type="Proteomes" id="UP001148018">
    <property type="component" value="Unassembled WGS sequence"/>
</dbReference>
<protein>
    <submittedName>
        <fullName evidence="2">Uncharacterized protein</fullName>
    </submittedName>
</protein>
<proteinExistence type="predicted"/>
<feature type="region of interest" description="Disordered" evidence="1">
    <location>
        <begin position="26"/>
        <end position="49"/>
    </location>
</feature>
<organism evidence="2 3">
    <name type="scientific">Muraenolepis orangiensis</name>
    <name type="common">Patagonian moray cod</name>
    <dbReference type="NCBI Taxonomy" id="630683"/>
    <lineage>
        <taxon>Eukaryota</taxon>
        <taxon>Metazoa</taxon>
        <taxon>Chordata</taxon>
        <taxon>Craniata</taxon>
        <taxon>Vertebrata</taxon>
        <taxon>Euteleostomi</taxon>
        <taxon>Actinopterygii</taxon>
        <taxon>Neopterygii</taxon>
        <taxon>Teleostei</taxon>
        <taxon>Neoteleostei</taxon>
        <taxon>Acanthomorphata</taxon>
        <taxon>Zeiogadaria</taxon>
        <taxon>Gadariae</taxon>
        <taxon>Gadiformes</taxon>
        <taxon>Muraenolepidoidei</taxon>
        <taxon>Muraenolepididae</taxon>
        <taxon>Muraenolepis</taxon>
    </lineage>
</organism>
<evidence type="ECO:0000313" key="3">
    <source>
        <dbReference type="Proteomes" id="UP001148018"/>
    </source>
</evidence>
<accession>A0A9Q0D321</accession>
<keyword evidence="3" id="KW-1185">Reference proteome</keyword>
<reference evidence="2" key="1">
    <citation type="submission" date="2022-07" db="EMBL/GenBank/DDBJ databases">
        <title>Chromosome-level genome of Muraenolepis orangiensis.</title>
        <authorList>
            <person name="Kim J."/>
        </authorList>
    </citation>
    <scope>NUCLEOTIDE SEQUENCE</scope>
    <source>
        <strain evidence="2">KU_S4_2022</strain>
        <tissue evidence="2">Muscle</tissue>
    </source>
</reference>
<sequence length="80" mass="8925">MPNMNVLVEMPGQLFTKETLLLISRPEGLKDKDQPVPGDAAGSPSGPELENPMIRVCIVRPLDFSYQETFPHLNLEVYLS</sequence>
<evidence type="ECO:0000256" key="1">
    <source>
        <dbReference type="SAM" id="MobiDB-lite"/>
    </source>
</evidence>
<dbReference type="EMBL" id="JANIIK010007731">
    <property type="protein sequence ID" value="KAJ3580582.1"/>
    <property type="molecule type" value="Genomic_DNA"/>
</dbReference>